<evidence type="ECO:0000256" key="1">
    <source>
        <dbReference type="SAM" id="MobiDB-lite"/>
    </source>
</evidence>
<dbReference type="Proteomes" id="UP000029120">
    <property type="component" value="Chromosome 8"/>
</dbReference>
<evidence type="ECO:0000313" key="4">
    <source>
        <dbReference type="Proteomes" id="UP000029120"/>
    </source>
</evidence>
<dbReference type="OrthoDB" id="1096024at2759"/>
<reference evidence="4" key="1">
    <citation type="journal article" date="2015" name="Nat. Plants">
        <title>Genome expansion of Arabis alpina linked with retrotransposition and reduced symmetric DNA methylation.</title>
        <authorList>
            <person name="Willing E.M."/>
            <person name="Rawat V."/>
            <person name="Mandakova T."/>
            <person name="Maumus F."/>
            <person name="James G.V."/>
            <person name="Nordstroem K.J."/>
            <person name="Becker C."/>
            <person name="Warthmann N."/>
            <person name="Chica C."/>
            <person name="Szarzynska B."/>
            <person name="Zytnicki M."/>
            <person name="Albani M.C."/>
            <person name="Kiefer C."/>
            <person name="Bergonzi S."/>
            <person name="Castaings L."/>
            <person name="Mateos J.L."/>
            <person name="Berns M.C."/>
            <person name="Bujdoso N."/>
            <person name="Piofczyk T."/>
            <person name="de Lorenzo L."/>
            <person name="Barrero-Sicilia C."/>
            <person name="Mateos I."/>
            <person name="Piednoel M."/>
            <person name="Hagmann J."/>
            <person name="Chen-Min-Tao R."/>
            <person name="Iglesias-Fernandez R."/>
            <person name="Schuster S.C."/>
            <person name="Alonso-Blanco C."/>
            <person name="Roudier F."/>
            <person name="Carbonero P."/>
            <person name="Paz-Ares J."/>
            <person name="Davis S.J."/>
            <person name="Pecinka A."/>
            <person name="Quesneville H."/>
            <person name="Colot V."/>
            <person name="Lysak M.A."/>
            <person name="Weigel D."/>
            <person name="Coupland G."/>
            <person name="Schneeberger K."/>
        </authorList>
    </citation>
    <scope>NUCLEOTIDE SEQUENCE [LARGE SCALE GENOMIC DNA]</scope>
    <source>
        <strain evidence="4">cv. Pajares</strain>
    </source>
</reference>
<feature type="compositionally biased region" description="Basic and acidic residues" evidence="1">
    <location>
        <begin position="16"/>
        <end position="25"/>
    </location>
</feature>
<dbReference type="PANTHER" id="PTHR33836">
    <property type="entry name" value="LOW-TEMPERATURE-INDUCED 65 KDA PROTEIN-RELATED"/>
    <property type="match status" value="1"/>
</dbReference>
<feature type="region of interest" description="Disordered" evidence="1">
    <location>
        <begin position="1"/>
        <end position="346"/>
    </location>
</feature>
<name>A0A087GAD3_ARAAL</name>
<protein>
    <recommendedName>
        <fullName evidence="2">LTI65/LTI78 N-terminal domain-containing protein</fullName>
    </recommendedName>
</protein>
<dbReference type="AlphaFoldDB" id="A0A087GAD3"/>
<gene>
    <name evidence="3" type="ordered locus">AALP_Aa8g300000</name>
</gene>
<organism evidence="3 4">
    <name type="scientific">Arabis alpina</name>
    <name type="common">Alpine rock-cress</name>
    <dbReference type="NCBI Taxonomy" id="50452"/>
    <lineage>
        <taxon>Eukaryota</taxon>
        <taxon>Viridiplantae</taxon>
        <taxon>Streptophyta</taxon>
        <taxon>Embryophyta</taxon>
        <taxon>Tracheophyta</taxon>
        <taxon>Spermatophyta</taxon>
        <taxon>Magnoliopsida</taxon>
        <taxon>eudicotyledons</taxon>
        <taxon>Gunneridae</taxon>
        <taxon>Pentapetalae</taxon>
        <taxon>rosids</taxon>
        <taxon>malvids</taxon>
        <taxon>Brassicales</taxon>
        <taxon>Brassicaceae</taxon>
        <taxon>Arabideae</taxon>
        <taxon>Arabis</taxon>
    </lineage>
</organism>
<feature type="compositionally biased region" description="Basic and acidic residues" evidence="1">
    <location>
        <begin position="213"/>
        <end position="222"/>
    </location>
</feature>
<accession>A0A087GAD3</accession>
<feature type="compositionally biased region" description="Basic and acidic residues" evidence="1">
    <location>
        <begin position="153"/>
        <end position="180"/>
    </location>
</feature>
<evidence type="ECO:0000259" key="2">
    <source>
        <dbReference type="Pfam" id="PF23403"/>
    </source>
</evidence>
<feature type="compositionally biased region" description="Basic and acidic residues" evidence="1">
    <location>
        <begin position="445"/>
        <end position="468"/>
    </location>
</feature>
<feature type="compositionally biased region" description="Basic residues" evidence="1">
    <location>
        <begin position="36"/>
        <end position="48"/>
    </location>
</feature>
<feature type="compositionally biased region" description="Basic and acidic residues" evidence="1">
    <location>
        <begin position="98"/>
        <end position="111"/>
    </location>
</feature>
<dbReference type="GO" id="GO:0006950">
    <property type="term" value="P:response to stress"/>
    <property type="evidence" value="ECO:0007669"/>
    <property type="project" value="TreeGrafter"/>
</dbReference>
<dbReference type="EMBL" id="CM002876">
    <property type="protein sequence ID" value="KFK26835.1"/>
    <property type="molecule type" value="Genomic_DNA"/>
</dbReference>
<dbReference type="Pfam" id="PF23403">
    <property type="entry name" value="LTI65_LTI78_N"/>
    <property type="match status" value="1"/>
</dbReference>
<dbReference type="InterPro" id="IPR056605">
    <property type="entry name" value="LTI65_LTI78_N"/>
</dbReference>
<feature type="compositionally biased region" description="Polar residues" evidence="1">
    <location>
        <begin position="223"/>
        <end position="235"/>
    </location>
</feature>
<feature type="compositionally biased region" description="Basic and acidic residues" evidence="1">
    <location>
        <begin position="418"/>
        <end position="430"/>
    </location>
</feature>
<evidence type="ECO:0000313" key="3">
    <source>
        <dbReference type="EMBL" id="KFK26835.1"/>
    </source>
</evidence>
<dbReference type="InterPro" id="IPR037491">
    <property type="entry name" value="LTI78/LTI65"/>
</dbReference>
<feature type="region of interest" description="Disordered" evidence="1">
    <location>
        <begin position="610"/>
        <end position="659"/>
    </location>
</feature>
<proteinExistence type="predicted"/>
<dbReference type="Gramene" id="KFK26835">
    <property type="protein sequence ID" value="KFK26835"/>
    <property type="gene ID" value="AALP_AA8G300000"/>
</dbReference>
<feature type="compositionally biased region" description="Polar residues" evidence="1">
    <location>
        <begin position="618"/>
        <end position="635"/>
    </location>
</feature>
<feature type="region of interest" description="Disordered" evidence="1">
    <location>
        <begin position="385"/>
        <end position="468"/>
    </location>
</feature>
<dbReference type="PANTHER" id="PTHR33836:SF1">
    <property type="entry name" value="LOW-TEMPERATURE-INDUCED 65 KDA PROTEIN-RELATED"/>
    <property type="match status" value="1"/>
</dbReference>
<dbReference type="eggNOG" id="ENOG502QU29">
    <property type="taxonomic scope" value="Eukaryota"/>
</dbReference>
<feature type="region of interest" description="Disordered" evidence="1">
    <location>
        <begin position="493"/>
        <end position="552"/>
    </location>
</feature>
<keyword evidence="4" id="KW-1185">Reference proteome</keyword>
<sequence>MDITPTRPSGQDQQEDPIKIQHPEEEEHNESGASKMFKRVKAKAKKIKNTLTKHDNEHDQDVDEEDDEVDEQVQAVHNHPAYESSAARGVTGQPESLSHPRETKFPEREDIISPGKNVFSDVSSDNNKPIEPELLQDATNGHDARSYPVTSEMEEKRDALSHPLADREESREVHHVRTDTHVPFLSETEDVTRKFTPDEDEYLGGQQEVNVEIPKRSEEERSGVSNDQANVSSVFNLGGGVPEIDESFGNLKVTDEGSGQGFERDLPMRSQESDMETETGIGKDSPARSGEFDMETEAGILKDSPSRYGGQESGAELGKDVPITSYESGTGEDLPTGFGGESGAGKREEFLAKSLEFNQEIGSGIGKDPLTELPEDMPERCHELGLKEDSGIGKDSPMGDHGYGEESEAGVEKIFPVRSDDVKVETELGRELPTGTHDQYSTELSRPKERDDFDSSVEVKRDETQETEHITYAEQIGSATKNALASGLGYSEETTRAGGQHESHMGVETPEHKVGETVDEKFTPVDVENVKEAESTETTKLPISGGGSGLVEEKDVLATENVRPGEEDKALWGKLKEEREQGEAAAVEEKAGVGMVGKIKGAYNYFLGGTTEEVKPKSPTSVEESSQSLGSTVGTTGFPDSGESGLGETGGAVPVGKGL</sequence>
<feature type="domain" description="LTI65/LTI78 N-terminal" evidence="2">
    <location>
        <begin position="35"/>
        <end position="88"/>
    </location>
</feature>
<feature type="compositionally biased region" description="Basic and acidic residues" evidence="1">
    <location>
        <begin position="493"/>
        <end position="534"/>
    </location>
</feature>
<dbReference type="GO" id="GO:0009737">
    <property type="term" value="P:response to abscisic acid"/>
    <property type="evidence" value="ECO:0007669"/>
    <property type="project" value="InterPro"/>
</dbReference>
<feature type="compositionally biased region" description="Polar residues" evidence="1">
    <location>
        <begin position="1"/>
        <end position="12"/>
    </location>
</feature>
<feature type="compositionally biased region" description="Acidic residues" evidence="1">
    <location>
        <begin position="60"/>
        <end position="71"/>
    </location>
</feature>